<dbReference type="Proteomes" id="UP000183469">
    <property type="component" value="Unassembled WGS sequence"/>
</dbReference>
<dbReference type="Pfam" id="PF01966">
    <property type="entry name" value="HD"/>
    <property type="match status" value="1"/>
</dbReference>
<dbReference type="RefSeq" id="WP_074672422.1">
    <property type="nucleotide sequence ID" value="NZ_FNQG01000008.1"/>
</dbReference>
<dbReference type="EMBL" id="FNQG01000008">
    <property type="protein sequence ID" value="SEA10586.1"/>
    <property type="molecule type" value="Genomic_DNA"/>
</dbReference>
<evidence type="ECO:0000259" key="1">
    <source>
        <dbReference type="Pfam" id="PF01966"/>
    </source>
</evidence>
<name>A0A1H3YGC7_SELRU</name>
<feature type="domain" description="HD" evidence="1">
    <location>
        <begin position="23"/>
        <end position="114"/>
    </location>
</feature>
<sequence>MSKLTLDRAKEILAKHTTEEHLFHHAAAVSAAMGAMAEAFGEDKDYWAAIGWLHDVDYEKFPDEHCHHVRELLSPEGVDEEDIKAIITHGYEITTDEAEPTSNLEKSLFAVDELTGIIQAYALMRPEKMEGMAVKSLKKKYKDKRFAAKCNREIIDKGVEKLGMELSEVMNYCIKGMNEHSDEIGL</sequence>
<reference evidence="2 3" key="1">
    <citation type="submission" date="2016-10" db="EMBL/GenBank/DDBJ databases">
        <authorList>
            <person name="de Groot N.N."/>
        </authorList>
    </citation>
    <scope>NUCLEOTIDE SEQUENCE [LARGE SCALE GENOMIC DNA]</scope>
    <source>
        <strain evidence="2 3">DSM 2872</strain>
    </source>
</reference>
<dbReference type="InterPro" id="IPR006674">
    <property type="entry name" value="HD_domain"/>
</dbReference>
<evidence type="ECO:0000313" key="3">
    <source>
        <dbReference type="Proteomes" id="UP000183469"/>
    </source>
</evidence>
<dbReference type="AlphaFoldDB" id="A0A1H3YGC7"/>
<evidence type="ECO:0000313" key="2">
    <source>
        <dbReference type="EMBL" id="SEA10586.1"/>
    </source>
</evidence>
<proteinExistence type="predicted"/>
<dbReference type="GO" id="GO:0016787">
    <property type="term" value="F:hydrolase activity"/>
    <property type="evidence" value="ECO:0007669"/>
    <property type="project" value="UniProtKB-KW"/>
</dbReference>
<gene>
    <name evidence="2" type="ORF">SAMN05660648_01962</name>
</gene>
<dbReference type="Gene3D" id="1.10.3210.10">
    <property type="entry name" value="Hypothetical protein af1432"/>
    <property type="match status" value="1"/>
</dbReference>
<protein>
    <submittedName>
        <fullName evidence="2">Predicted hydrolase, HD superfamily</fullName>
    </submittedName>
</protein>
<accession>A0A1H3YGC7</accession>
<dbReference type="OrthoDB" id="9801160at2"/>
<organism evidence="2 3">
    <name type="scientific">Selenomonas ruminantium</name>
    <dbReference type="NCBI Taxonomy" id="971"/>
    <lineage>
        <taxon>Bacteria</taxon>
        <taxon>Bacillati</taxon>
        <taxon>Bacillota</taxon>
        <taxon>Negativicutes</taxon>
        <taxon>Selenomonadales</taxon>
        <taxon>Selenomonadaceae</taxon>
        <taxon>Selenomonas</taxon>
    </lineage>
</organism>
<dbReference type="SUPFAM" id="SSF109604">
    <property type="entry name" value="HD-domain/PDEase-like"/>
    <property type="match status" value="1"/>
</dbReference>
<dbReference type="PANTHER" id="PTHR38659:SF2">
    <property type="entry name" value="HDIG DOMAIN PROTEIN"/>
    <property type="match status" value="1"/>
</dbReference>
<keyword evidence="2" id="KW-0378">Hydrolase</keyword>
<dbReference type="PANTHER" id="PTHR38659">
    <property type="entry name" value="METAL-DEPENDENT PHOSPHOHYDROLASE"/>
    <property type="match status" value="1"/>
</dbReference>